<evidence type="ECO:0008006" key="5">
    <source>
        <dbReference type="Google" id="ProtNLM"/>
    </source>
</evidence>
<sequence length="983" mass="105268">MAGGTIASLNAALRWDLDDFDRGTAHIEGTFGRLRDFVGGVADSIVAAGRRMTLGITLPLAGLAVYTVKAASDAEELQSAFDYTFGAMAETMNEWAVATGDAMGRSTQEMQRGAFALGGLFNAAAPTREAAAQLSQQFVELAQDAGSFFNVPFDDALDRIRAGLIGEAEPMRRFNVFLSDMAVQAKAAELGLVGEGEELNENGKIMARAALIAQGLADAHGDVERTSESLENQTRSLGAEFEELRVEMGEMLIPMFKTLVQVGRTVVAWFNELPEGVKRGILIFAAFAAAAGPVLLVLTTLAKLVLPLLLVNMGPLFLAISALINPFGTLVVMAGKLFVEFGGIGAVLSRILPLFLRFAGPIGVVITLFLLFKDTIADALETVWEYAKKSLGPEVQGLFSAMARLAQALLRAWDSLAGTKLGRSLGELLEMVQALAGYLIKFFGSAVVIAIEVVIDALVWFVNMATDVVNAITALINGDWAGAWFHIGKIAGDTMRTIADWIDWIFPKLAAFLRMKALAFGSEEPTTGNAPGGGNEPTDPGNGANPYAGGDYSAPGKASPSRRRGRTGPTAEALADRREEIRLEHELAVARQRGDIEAVRRLERELDLKDQIDRYEQAGIDKAQARAAAAKDMLQLDQARAEARARELDQHERSIDLDLAELRNDHEMLRALQDEEFLEQRILDYRELGIGLAEAEKRAQLDLLDLEEARADATARRHADAALAHDIELARLRGDFDQADRLYELGRIRDRTDELRRDGLNEADARAQAMREASDRTQAHIQGNFRDAFRSGLRAALDGDLKGFFENWLEDASFDALSRVLDRLADSLANLIAGQSGGGGGLLGSIFGAITGIAGIAGGGSAHGVGNSIGSGHTNRLPGFSTGGWGRIKGFSGIDQNVLSLNGNPIARVSDGELLNVSKGEPGGGGGDLTIRLGPGLEAEWLRKSAGQTVKIVEATAPAMLRTASAKTRRDAARPIMPGGQTG</sequence>
<feature type="region of interest" description="Disordered" evidence="1">
    <location>
        <begin position="964"/>
        <end position="983"/>
    </location>
</feature>
<name>A0ABZ2D2C1_9SPHN</name>
<evidence type="ECO:0000313" key="3">
    <source>
        <dbReference type="EMBL" id="WWA47066.1"/>
    </source>
</evidence>
<feature type="transmembrane region" description="Helical" evidence="2">
    <location>
        <begin position="351"/>
        <end position="372"/>
    </location>
</feature>
<keyword evidence="4" id="KW-1185">Reference proteome</keyword>
<keyword evidence="2" id="KW-0812">Transmembrane</keyword>
<feature type="transmembrane region" description="Helical" evidence="2">
    <location>
        <begin position="281"/>
        <end position="304"/>
    </location>
</feature>
<feature type="transmembrane region" description="Helical" evidence="2">
    <location>
        <begin position="438"/>
        <end position="462"/>
    </location>
</feature>
<dbReference type="EMBL" id="CP144918">
    <property type="protein sequence ID" value="WWA47066.1"/>
    <property type="molecule type" value="Genomic_DNA"/>
</dbReference>
<reference evidence="3 4" key="1">
    <citation type="submission" date="2024-02" db="EMBL/GenBank/DDBJ databases">
        <title>The whole genome sequence of five bacterial samples isolated from Abu Dhabi Sabkha-shore region.</title>
        <authorList>
            <person name="Sudalaimuthuasari N."/>
            <person name="Sarfraz B."/>
            <person name="Tuyisabe J.D."/>
            <person name="Mugisha Ntwali L.D.M."/>
            <person name="Ali A.I.A.A."/>
            <person name="Almansoori S.Z.A."/>
            <person name="Alajami H.S.A."/>
            <person name="Almeqbaali A.A.S."/>
            <person name="Kundu B."/>
            <person name="Saeed E.E."/>
            <person name="Sukumarinath V."/>
            <person name="Mishra A.K."/>
            <person name="Hazzouri K.M."/>
            <person name="Almaskari R."/>
            <person name="Sharma A.K."/>
            <person name="Amiri K.M.A."/>
        </authorList>
    </citation>
    <scope>NUCLEOTIDE SEQUENCE [LARGE SCALE GENOMIC DNA]</scope>
    <source>
        <strain evidence="4">kcgeb_sd</strain>
    </source>
</reference>
<protein>
    <recommendedName>
        <fullName evidence="5">Phage tail tape measure protein</fullName>
    </recommendedName>
</protein>
<dbReference type="Proteomes" id="UP001335183">
    <property type="component" value="Chromosome"/>
</dbReference>
<feature type="region of interest" description="Disordered" evidence="1">
    <location>
        <begin position="524"/>
        <end position="577"/>
    </location>
</feature>
<accession>A0ABZ2D2C1</accession>
<proteinExistence type="predicted"/>
<organism evidence="3 4">
    <name type="scientific">Pelagerythrobacter marensis</name>
    <dbReference type="NCBI Taxonomy" id="543877"/>
    <lineage>
        <taxon>Bacteria</taxon>
        <taxon>Pseudomonadati</taxon>
        <taxon>Pseudomonadota</taxon>
        <taxon>Alphaproteobacteria</taxon>
        <taxon>Sphingomonadales</taxon>
        <taxon>Erythrobacteraceae</taxon>
        <taxon>Pelagerythrobacter</taxon>
    </lineage>
</organism>
<feature type="transmembrane region" description="Helical" evidence="2">
    <location>
        <begin position="316"/>
        <end position="339"/>
    </location>
</feature>
<evidence type="ECO:0000313" key="4">
    <source>
        <dbReference type="Proteomes" id="UP001335183"/>
    </source>
</evidence>
<evidence type="ECO:0000256" key="1">
    <source>
        <dbReference type="SAM" id="MobiDB-lite"/>
    </source>
</evidence>
<evidence type="ECO:0000256" key="2">
    <source>
        <dbReference type="SAM" id="Phobius"/>
    </source>
</evidence>
<keyword evidence="2" id="KW-0472">Membrane</keyword>
<keyword evidence="2" id="KW-1133">Transmembrane helix</keyword>
<gene>
    <name evidence="3" type="ORF">V5F89_12480</name>
</gene>
<dbReference type="RefSeq" id="WP_338445957.1">
    <property type="nucleotide sequence ID" value="NZ_CP144918.1"/>
</dbReference>